<evidence type="ECO:0000313" key="2">
    <source>
        <dbReference type="Proteomes" id="UP001198190"/>
    </source>
</evidence>
<accession>A0AAW4UCU2</accession>
<dbReference type="EMBL" id="JAJCGD010000026">
    <property type="protein sequence ID" value="MCB6828818.1"/>
    <property type="molecule type" value="Genomic_DNA"/>
</dbReference>
<reference evidence="1" key="1">
    <citation type="submission" date="2021-10" db="EMBL/GenBank/DDBJ databases">
        <title>Collection of gut derived symbiotic bacterial strains cultured from healthy donors.</title>
        <authorList>
            <person name="Lin H."/>
            <person name="Littmann E."/>
            <person name="Claire K."/>
            <person name="Pamer E."/>
        </authorList>
    </citation>
    <scope>NUCLEOTIDE SEQUENCE</scope>
    <source>
        <strain evidence="1">MSK.7.16</strain>
    </source>
</reference>
<organism evidence="1 2">
    <name type="scientific">Megamonas funiformis</name>
    <dbReference type="NCBI Taxonomy" id="437897"/>
    <lineage>
        <taxon>Bacteria</taxon>
        <taxon>Bacillati</taxon>
        <taxon>Bacillota</taxon>
        <taxon>Negativicutes</taxon>
        <taxon>Selenomonadales</taxon>
        <taxon>Selenomonadaceae</taxon>
        <taxon>Megamonas</taxon>
    </lineage>
</organism>
<dbReference type="RefSeq" id="WP_193526447.1">
    <property type="nucleotide sequence ID" value="NZ_CAUBDY010000014.1"/>
</dbReference>
<gene>
    <name evidence="1" type="ORF">LIY65_08950</name>
</gene>
<dbReference type="AlphaFoldDB" id="A0AAW4UCU2"/>
<name>A0AAW4UCU2_9FIRM</name>
<evidence type="ECO:0000313" key="1">
    <source>
        <dbReference type="EMBL" id="MCB6828818.1"/>
    </source>
</evidence>
<dbReference type="Proteomes" id="UP001198190">
    <property type="component" value="Unassembled WGS sequence"/>
</dbReference>
<comment type="caution">
    <text evidence="1">The sequence shown here is derived from an EMBL/GenBank/DDBJ whole genome shotgun (WGS) entry which is preliminary data.</text>
</comment>
<sequence>MVKNDTMSSEKDDVICLKKDYYDDLRKRLKEQNHEIDQLRKILDDGKVSRTVEVIEECRIYIFKKAPIIFLQLSLYPLGKAERISFIKLLDTLSDFIEMGRSFFLNDEKRR</sequence>
<proteinExistence type="predicted"/>
<protein>
    <submittedName>
        <fullName evidence="1">Uncharacterized protein</fullName>
    </submittedName>
</protein>